<dbReference type="InterPro" id="IPR033479">
    <property type="entry name" value="dCache_1"/>
</dbReference>
<evidence type="ECO:0000256" key="1">
    <source>
        <dbReference type="ARBA" id="ARBA00004651"/>
    </source>
</evidence>
<evidence type="ECO:0000256" key="5">
    <source>
        <dbReference type="ARBA" id="ARBA00022692"/>
    </source>
</evidence>
<dbReference type="InterPro" id="IPR004089">
    <property type="entry name" value="MCPsignal_dom"/>
</dbReference>
<dbReference type="SMART" id="SM00283">
    <property type="entry name" value="MA"/>
    <property type="match status" value="1"/>
</dbReference>
<dbReference type="SUPFAM" id="SSF103190">
    <property type="entry name" value="Sensory domain-like"/>
    <property type="match status" value="1"/>
</dbReference>
<keyword evidence="6 12" id="KW-1133">Transmembrane helix</keyword>
<feature type="domain" description="HAMP" evidence="15">
    <location>
        <begin position="296"/>
        <end position="350"/>
    </location>
</feature>
<keyword evidence="2" id="KW-1003">Cell membrane</keyword>
<evidence type="ECO:0000259" key="14">
    <source>
        <dbReference type="PROSITE" id="PS50111"/>
    </source>
</evidence>
<feature type="coiled-coil region" evidence="11">
    <location>
        <begin position="367"/>
        <end position="397"/>
    </location>
</feature>
<evidence type="ECO:0000256" key="9">
    <source>
        <dbReference type="ARBA" id="ARBA00029447"/>
    </source>
</evidence>
<dbReference type="SUPFAM" id="SSF58104">
    <property type="entry name" value="Methyl-accepting chemotaxis protein (MCP) signaling domain"/>
    <property type="match status" value="1"/>
</dbReference>
<dbReference type="PANTHER" id="PTHR32089">
    <property type="entry name" value="METHYL-ACCEPTING CHEMOTAXIS PROTEIN MCPB"/>
    <property type="match status" value="1"/>
</dbReference>
<keyword evidence="5 12" id="KW-0812">Transmembrane</keyword>
<evidence type="ECO:0000256" key="11">
    <source>
        <dbReference type="SAM" id="Coils"/>
    </source>
</evidence>
<dbReference type="CDD" id="cd11386">
    <property type="entry name" value="MCP_signal"/>
    <property type="match status" value="1"/>
</dbReference>
<evidence type="ECO:0000256" key="6">
    <source>
        <dbReference type="ARBA" id="ARBA00022989"/>
    </source>
</evidence>
<evidence type="ECO:0000256" key="2">
    <source>
        <dbReference type="ARBA" id="ARBA00022475"/>
    </source>
</evidence>
<comment type="subcellular location">
    <subcellularLocation>
        <location evidence="1">Cell membrane</location>
        <topology evidence="1">Multi-pass membrane protein</topology>
    </subcellularLocation>
</comment>
<dbReference type="AlphaFoldDB" id="A0A6M0CN59"/>
<protein>
    <submittedName>
        <fullName evidence="16">Methyl-accepting chemotaxis protein</fullName>
    </submittedName>
</protein>
<dbReference type="CDD" id="cd12912">
    <property type="entry name" value="PDC2_MCP_like"/>
    <property type="match status" value="1"/>
</dbReference>
<keyword evidence="8 10" id="KW-0807">Transducer</keyword>
<dbReference type="FunFam" id="1.10.287.950:FF:000001">
    <property type="entry name" value="Methyl-accepting chemotaxis sensory transducer"/>
    <property type="match status" value="1"/>
</dbReference>
<dbReference type="SMART" id="SM00304">
    <property type="entry name" value="HAMP"/>
    <property type="match status" value="1"/>
</dbReference>
<proteinExistence type="inferred from homology"/>
<gene>
    <name evidence="16" type="ORF">G3435_01240</name>
</gene>
<dbReference type="Pfam" id="PF00672">
    <property type="entry name" value="HAMP"/>
    <property type="match status" value="1"/>
</dbReference>
<evidence type="ECO:0000259" key="15">
    <source>
        <dbReference type="PROSITE" id="PS50885"/>
    </source>
</evidence>
<feature type="transmembrane region" description="Helical" evidence="12">
    <location>
        <begin position="272"/>
        <end position="295"/>
    </location>
</feature>
<name>A0A6M0CN59_9PSED</name>
<evidence type="ECO:0000256" key="13">
    <source>
        <dbReference type="SAM" id="SignalP"/>
    </source>
</evidence>
<sequence length="627" mass="67954">MKIVHKAGLAAATLLFLTTGLLSVAQVSQVRDSLHKQVSASIAESSGALARQIENWLNAKLKLMSLVGQNIDSQYSPQNTQRVIDSALLKDEFILIFGALQRDGKPITNTPSWQPKADWDGRTRPWFALGKGADRAVLTEPYIDSTTGETLISAVTRFSDGGRFAGVLGGDIRLKTVADAINTLDFNGAGYAFLLSRSGTIISHPDNQFNGKPYSSLFEGQSPALESRLQAVEAGNRELLVSFTPLSNLAGMDWYIGVVLDNRIVMAEADSLSWRAVLATLLGVLVSLVVLGLLLRRLLQPLDLLHRSFHEVNQGDGDLTRRLPDTGNDEVALVSREFNGFLGNLQALIGQVMGSSNQVRESTSLTSAEANQADSRLQRQLQELDQLATAMQEMASTAEDVARNAQAAAQAALTANDEAEDGERVVQRSTEAIRHLASEMDHTGQAINELSRLSDNIESILSVITSIAEQTNLLALNAAIEAARAGESGRGFAVVADEVRTLASRTQQSTQEIRQMIDQLQSGVKHAESRMQQNRDSASKTAEEAGAANEMLVRIRQAISRINDMNTQIATAAEQQSATSEEINRNTTTIRDISHEVAAGARIQVDQCAVMVEQVGQQHHLLGRFNV</sequence>
<evidence type="ECO:0000256" key="4">
    <source>
        <dbReference type="ARBA" id="ARBA00022500"/>
    </source>
</evidence>
<dbReference type="CDD" id="cd06225">
    <property type="entry name" value="HAMP"/>
    <property type="match status" value="1"/>
</dbReference>
<dbReference type="Pfam" id="PF02743">
    <property type="entry name" value="dCache_1"/>
    <property type="match status" value="1"/>
</dbReference>
<dbReference type="EMBL" id="JAAHBV010000017">
    <property type="protein sequence ID" value="NER58976.1"/>
    <property type="molecule type" value="Genomic_DNA"/>
</dbReference>
<keyword evidence="11" id="KW-0175">Coiled coil</keyword>
<feature type="domain" description="Methyl-accepting transducer" evidence="14">
    <location>
        <begin position="355"/>
        <end position="591"/>
    </location>
</feature>
<dbReference type="CDD" id="cd12913">
    <property type="entry name" value="PDC1_MCP_like"/>
    <property type="match status" value="1"/>
</dbReference>
<dbReference type="GO" id="GO:0007165">
    <property type="term" value="P:signal transduction"/>
    <property type="evidence" value="ECO:0007669"/>
    <property type="project" value="UniProtKB-KW"/>
</dbReference>
<dbReference type="GO" id="GO:0006935">
    <property type="term" value="P:chemotaxis"/>
    <property type="evidence" value="ECO:0007669"/>
    <property type="project" value="UniProtKB-KW"/>
</dbReference>
<dbReference type="PROSITE" id="PS50885">
    <property type="entry name" value="HAMP"/>
    <property type="match status" value="1"/>
</dbReference>
<organism evidence="16 17">
    <name type="scientific">Pseudomonas brassicae</name>
    <dbReference type="NCBI Taxonomy" id="2708063"/>
    <lineage>
        <taxon>Bacteria</taxon>
        <taxon>Pseudomonadati</taxon>
        <taxon>Pseudomonadota</taxon>
        <taxon>Gammaproteobacteria</taxon>
        <taxon>Pseudomonadales</taxon>
        <taxon>Pseudomonadaceae</taxon>
        <taxon>Pseudomonas</taxon>
    </lineage>
</organism>
<feature type="signal peptide" evidence="13">
    <location>
        <begin position="1"/>
        <end position="25"/>
    </location>
</feature>
<dbReference type="Gene3D" id="3.30.450.20">
    <property type="entry name" value="PAS domain"/>
    <property type="match status" value="2"/>
</dbReference>
<evidence type="ECO:0000256" key="3">
    <source>
        <dbReference type="ARBA" id="ARBA00022481"/>
    </source>
</evidence>
<evidence type="ECO:0000256" key="12">
    <source>
        <dbReference type="SAM" id="Phobius"/>
    </source>
</evidence>
<dbReference type="PROSITE" id="PS50111">
    <property type="entry name" value="CHEMOTAXIS_TRANSDUC_2"/>
    <property type="match status" value="1"/>
</dbReference>
<dbReference type="InterPro" id="IPR003660">
    <property type="entry name" value="HAMP_dom"/>
</dbReference>
<accession>A0A6M0CN59</accession>
<keyword evidence="13" id="KW-0732">Signal</keyword>
<dbReference type="GO" id="GO:0005886">
    <property type="term" value="C:plasma membrane"/>
    <property type="evidence" value="ECO:0007669"/>
    <property type="project" value="UniProtKB-SubCell"/>
</dbReference>
<dbReference type="PANTHER" id="PTHR32089:SF117">
    <property type="entry name" value="METHYL ACCEPTING SENSORY TRANSDUCER WITH CACHE_1 SMALL MOLECULE BINDING DOMAIN"/>
    <property type="match status" value="1"/>
</dbReference>
<evidence type="ECO:0000256" key="7">
    <source>
        <dbReference type="ARBA" id="ARBA00023136"/>
    </source>
</evidence>
<keyword evidence="3" id="KW-0488">Methylation</keyword>
<evidence type="ECO:0000256" key="8">
    <source>
        <dbReference type="ARBA" id="ARBA00023224"/>
    </source>
</evidence>
<evidence type="ECO:0000313" key="17">
    <source>
        <dbReference type="Proteomes" id="UP000480410"/>
    </source>
</evidence>
<comment type="caution">
    <text evidence="16">The sequence shown here is derived from an EMBL/GenBank/DDBJ whole genome shotgun (WGS) entry which is preliminary data.</text>
</comment>
<dbReference type="Proteomes" id="UP000480410">
    <property type="component" value="Unassembled WGS sequence"/>
</dbReference>
<dbReference type="InterPro" id="IPR029151">
    <property type="entry name" value="Sensor-like_sf"/>
</dbReference>
<evidence type="ECO:0000256" key="10">
    <source>
        <dbReference type="PROSITE-ProRule" id="PRU00284"/>
    </source>
</evidence>
<keyword evidence="4" id="KW-0145">Chemotaxis</keyword>
<evidence type="ECO:0000313" key="16">
    <source>
        <dbReference type="EMBL" id="NER58976.1"/>
    </source>
</evidence>
<comment type="similarity">
    <text evidence="9">Belongs to the methyl-accepting chemotaxis (MCP) protein family.</text>
</comment>
<feature type="chain" id="PRO_5026894187" evidence="13">
    <location>
        <begin position="26"/>
        <end position="627"/>
    </location>
</feature>
<reference evidence="16 17" key="1">
    <citation type="submission" date="2020-02" db="EMBL/GenBank/DDBJ databases">
        <title>Broccoli isolated Pseudomonas sp.</title>
        <authorList>
            <person name="Fujikawa T."/>
            <person name="Sawada H."/>
        </authorList>
    </citation>
    <scope>NUCLEOTIDE SEQUENCE [LARGE SCALE GENOMIC DNA]</scope>
    <source>
        <strain evidence="16 17">MAFF212428</strain>
    </source>
</reference>
<dbReference type="Gene3D" id="1.10.287.950">
    <property type="entry name" value="Methyl-accepting chemotaxis protein"/>
    <property type="match status" value="1"/>
</dbReference>
<keyword evidence="7 12" id="KW-0472">Membrane</keyword>
<dbReference type="Pfam" id="PF00015">
    <property type="entry name" value="MCPsignal"/>
    <property type="match status" value="1"/>
</dbReference>